<comment type="caution">
    <text evidence="3">The sequence shown here is derived from an EMBL/GenBank/DDBJ whole genome shotgun (WGS) entry which is preliminary data.</text>
</comment>
<dbReference type="RefSeq" id="WP_344905825.1">
    <property type="nucleotide sequence ID" value="NZ_BAAAYO010000002.1"/>
</dbReference>
<keyword evidence="2" id="KW-0472">Membrane</keyword>
<dbReference type="SUPFAM" id="SSF57997">
    <property type="entry name" value="Tropomyosin"/>
    <property type="match status" value="1"/>
</dbReference>
<feature type="coiled-coil region" evidence="1">
    <location>
        <begin position="62"/>
        <end position="135"/>
    </location>
</feature>
<keyword evidence="2" id="KW-1133">Transmembrane helix</keyword>
<dbReference type="EMBL" id="JBHMAG010000004">
    <property type="protein sequence ID" value="MFB9751077.1"/>
    <property type="molecule type" value="Genomic_DNA"/>
</dbReference>
<accession>A0ABV5VS15</accession>
<reference evidence="3 4" key="1">
    <citation type="submission" date="2024-09" db="EMBL/GenBank/DDBJ databases">
        <authorList>
            <person name="Sun Q."/>
            <person name="Mori K."/>
        </authorList>
    </citation>
    <scope>NUCLEOTIDE SEQUENCE [LARGE SCALE GENOMIC DNA]</scope>
    <source>
        <strain evidence="3 4">JCM 12520</strain>
    </source>
</reference>
<keyword evidence="1" id="KW-0175">Coiled coil</keyword>
<dbReference type="Proteomes" id="UP001589619">
    <property type="component" value="Unassembled WGS sequence"/>
</dbReference>
<sequence>MRQQRIPDKASLPARTGVRWAAGVRLLALSIAALLMTALAPLPAQANVIDKVKGWMQLPGQVDELRDQYDTTKQQLEDASKQIDEAMRKSQETVEQYRQAEQQLRLDNERLAKQNEQLALQNEHLTQAVNGLQQAEQTRTERSKRTWTLIWTAVILVFLYFVSSRLFRLLLRSRHL</sequence>
<evidence type="ECO:0000256" key="1">
    <source>
        <dbReference type="SAM" id="Coils"/>
    </source>
</evidence>
<keyword evidence="4" id="KW-1185">Reference proteome</keyword>
<organism evidence="3 4">
    <name type="scientific">Paenibacillus hodogayensis</name>
    <dbReference type="NCBI Taxonomy" id="279208"/>
    <lineage>
        <taxon>Bacteria</taxon>
        <taxon>Bacillati</taxon>
        <taxon>Bacillota</taxon>
        <taxon>Bacilli</taxon>
        <taxon>Bacillales</taxon>
        <taxon>Paenibacillaceae</taxon>
        <taxon>Paenibacillus</taxon>
    </lineage>
</organism>
<name>A0ABV5VS15_9BACL</name>
<protein>
    <submittedName>
        <fullName evidence="3">Uncharacterized protein</fullName>
    </submittedName>
</protein>
<evidence type="ECO:0000313" key="4">
    <source>
        <dbReference type="Proteomes" id="UP001589619"/>
    </source>
</evidence>
<gene>
    <name evidence="3" type="ORF">ACFFNY_05780</name>
</gene>
<keyword evidence="2" id="KW-0812">Transmembrane</keyword>
<evidence type="ECO:0000313" key="3">
    <source>
        <dbReference type="EMBL" id="MFB9751077.1"/>
    </source>
</evidence>
<evidence type="ECO:0000256" key="2">
    <source>
        <dbReference type="SAM" id="Phobius"/>
    </source>
</evidence>
<proteinExistence type="predicted"/>
<feature type="transmembrane region" description="Helical" evidence="2">
    <location>
        <begin position="149"/>
        <end position="171"/>
    </location>
</feature>